<accession>A0A7X2IMB2</accession>
<dbReference type="GO" id="GO:0030246">
    <property type="term" value="F:carbohydrate binding"/>
    <property type="evidence" value="ECO:0007669"/>
    <property type="project" value="InterPro"/>
</dbReference>
<dbReference type="EMBL" id="WKJJ01000007">
    <property type="protein sequence ID" value="MRV72651.1"/>
    <property type="molecule type" value="Genomic_DNA"/>
</dbReference>
<dbReference type="Proteomes" id="UP000446768">
    <property type="component" value="Unassembled WGS sequence"/>
</dbReference>
<organism evidence="1 2">
    <name type="scientific">Pseudoduganella rivuli</name>
    <dbReference type="NCBI Taxonomy" id="2666085"/>
    <lineage>
        <taxon>Bacteria</taxon>
        <taxon>Pseudomonadati</taxon>
        <taxon>Pseudomonadota</taxon>
        <taxon>Betaproteobacteria</taxon>
        <taxon>Burkholderiales</taxon>
        <taxon>Oxalobacteraceae</taxon>
        <taxon>Telluria group</taxon>
        <taxon>Pseudoduganella</taxon>
    </lineage>
</organism>
<dbReference type="AlphaFoldDB" id="A0A7X2IMB2"/>
<dbReference type="PANTHER" id="PTHR10091">
    <property type="entry name" value="ALDOSE-1-EPIMERASE"/>
    <property type="match status" value="1"/>
</dbReference>
<dbReference type="SUPFAM" id="SSF74650">
    <property type="entry name" value="Galactose mutarotase-like"/>
    <property type="match status" value="1"/>
</dbReference>
<gene>
    <name evidence="1" type="ORF">GJ700_13130</name>
</gene>
<dbReference type="InterPro" id="IPR008183">
    <property type="entry name" value="Aldose_1/G6P_1-epimerase"/>
</dbReference>
<dbReference type="InterPro" id="IPR014718">
    <property type="entry name" value="GH-type_carb-bd"/>
</dbReference>
<keyword evidence="2" id="KW-1185">Reference proteome</keyword>
<evidence type="ECO:0000313" key="2">
    <source>
        <dbReference type="Proteomes" id="UP000446768"/>
    </source>
</evidence>
<proteinExistence type="predicted"/>
<protein>
    <submittedName>
        <fullName evidence="1">Galactose-1-epimerase</fullName>
    </submittedName>
</protein>
<sequence>MTNLFPSAPAASDQYRLFTLRNACDMTVTISERGATLRSWRAPDRYGRMADVVHAGADGASVVAPPALWQGRHAGGGVALQLKVPGGAADLRASYRLDDDGCLTIAYDVQARLPTLVELQTHPSFNLNGGIAGIGDHMLQIDADYYVEVDAGGNPIGVAAVGGTPFDFRQPAPIGARLRWPDGQISQAGGFDHCFYVGNHFSGGQGPLREVARVFDPGSGRRLQMCTTEAALQFCAAGSTGAGPWRHDGFCLEANARPELVNAAWPRLVLHPGQAYRQTTAYRLSLQA</sequence>
<dbReference type="GO" id="GO:0004034">
    <property type="term" value="F:aldose 1-epimerase activity"/>
    <property type="evidence" value="ECO:0007669"/>
    <property type="project" value="TreeGrafter"/>
</dbReference>
<dbReference type="Gene3D" id="2.70.98.10">
    <property type="match status" value="2"/>
</dbReference>
<comment type="caution">
    <text evidence="1">The sequence shown here is derived from an EMBL/GenBank/DDBJ whole genome shotgun (WGS) entry which is preliminary data.</text>
</comment>
<name>A0A7X2IMB2_9BURK</name>
<dbReference type="PANTHER" id="PTHR10091:SF0">
    <property type="entry name" value="GALACTOSE MUTAROTASE"/>
    <property type="match status" value="1"/>
</dbReference>
<dbReference type="InterPro" id="IPR011013">
    <property type="entry name" value="Gal_mutarotase_sf_dom"/>
</dbReference>
<dbReference type="GO" id="GO:0006006">
    <property type="term" value="P:glucose metabolic process"/>
    <property type="evidence" value="ECO:0007669"/>
    <property type="project" value="TreeGrafter"/>
</dbReference>
<dbReference type="GO" id="GO:0033499">
    <property type="term" value="P:galactose catabolic process via UDP-galactose, Leloir pathway"/>
    <property type="evidence" value="ECO:0007669"/>
    <property type="project" value="TreeGrafter"/>
</dbReference>
<evidence type="ECO:0000313" key="1">
    <source>
        <dbReference type="EMBL" id="MRV72651.1"/>
    </source>
</evidence>
<dbReference type="GO" id="GO:0005737">
    <property type="term" value="C:cytoplasm"/>
    <property type="evidence" value="ECO:0007669"/>
    <property type="project" value="TreeGrafter"/>
</dbReference>
<dbReference type="Pfam" id="PF01263">
    <property type="entry name" value="Aldose_epim"/>
    <property type="match status" value="1"/>
</dbReference>
<reference evidence="1 2" key="1">
    <citation type="submission" date="2019-11" db="EMBL/GenBank/DDBJ databases">
        <title>Novel species isolated from a subtropical stream in China.</title>
        <authorList>
            <person name="Lu H."/>
        </authorList>
    </citation>
    <scope>NUCLEOTIDE SEQUENCE [LARGE SCALE GENOMIC DNA]</scope>
    <source>
        <strain evidence="1 2">FT92W</strain>
    </source>
</reference>